<accession>A0A0F9QVA2</accession>
<proteinExistence type="predicted"/>
<evidence type="ECO:0000313" key="1">
    <source>
        <dbReference type="EMBL" id="KKN48225.1"/>
    </source>
</evidence>
<comment type="caution">
    <text evidence="1">The sequence shown here is derived from an EMBL/GenBank/DDBJ whole genome shotgun (WGS) entry which is preliminary data.</text>
</comment>
<name>A0A0F9QVA2_9ZZZZ</name>
<dbReference type="EMBL" id="LAZR01001231">
    <property type="protein sequence ID" value="KKN48225.1"/>
    <property type="molecule type" value="Genomic_DNA"/>
</dbReference>
<gene>
    <name evidence="1" type="ORF">LCGC14_0654870</name>
</gene>
<reference evidence="1" key="1">
    <citation type="journal article" date="2015" name="Nature">
        <title>Complex archaea that bridge the gap between prokaryotes and eukaryotes.</title>
        <authorList>
            <person name="Spang A."/>
            <person name="Saw J.H."/>
            <person name="Jorgensen S.L."/>
            <person name="Zaremba-Niedzwiedzka K."/>
            <person name="Martijn J."/>
            <person name="Lind A.E."/>
            <person name="van Eijk R."/>
            <person name="Schleper C."/>
            <person name="Guy L."/>
            <person name="Ettema T.J."/>
        </authorList>
    </citation>
    <scope>NUCLEOTIDE SEQUENCE</scope>
</reference>
<sequence length="99" mass="11154">MKRKRASEIFGPVDPALKVVNGGRCKRSKSWDAWNKSGGAICPRCGQAAVRFRPEDGVCRQCGDVLNEKQIQDETKRVRQLKFINQHNARIAKTKGATW</sequence>
<protein>
    <submittedName>
        <fullName evidence="1">Uncharacterized protein</fullName>
    </submittedName>
</protein>
<dbReference type="AlphaFoldDB" id="A0A0F9QVA2"/>
<organism evidence="1">
    <name type="scientific">marine sediment metagenome</name>
    <dbReference type="NCBI Taxonomy" id="412755"/>
    <lineage>
        <taxon>unclassified sequences</taxon>
        <taxon>metagenomes</taxon>
        <taxon>ecological metagenomes</taxon>
    </lineage>
</organism>